<feature type="domain" description="Transposase MuDR plant" evidence="1">
    <location>
        <begin position="77"/>
        <end position="141"/>
    </location>
</feature>
<dbReference type="PANTHER" id="PTHR31973:SF188">
    <property type="entry name" value="POLYPROTEIN, PUTATIVE-RELATED"/>
    <property type="match status" value="1"/>
</dbReference>
<sequence length="198" mass="22859">MYGSEKQVNIYVTTENNLSSNIHTNHSCANRDEPHDECDADLCPSEESYHRHLSSNNEDGLMNDDDEVNSFSKNSMRMEVGSKFENVVDFRRDLNHFAVINEFNYYIQKSDPTRFTARCENLECEGRIHASITQDEVTFEVKKMVEVHTCTRSNKGGNKRATQGWIANAVTDKLKSDRDVSPYELRNWIMKTYNVDVS</sequence>
<protein>
    <recommendedName>
        <fullName evidence="1">Transposase MuDR plant domain-containing protein</fullName>
    </recommendedName>
</protein>
<dbReference type="Proteomes" id="UP001157418">
    <property type="component" value="Unassembled WGS sequence"/>
</dbReference>
<evidence type="ECO:0000313" key="2">
    <source>
        <dbReference type="EMBL" id="CAH1452382.1"/>
    </source>
</evidence>
<evidence type="ECO:0000313" key="3">
    <source>
        <dbReference type="Proteomes" id="UP001157418"/>
    </source>
</evidence>
<dbReference type="Pfam" id="PF03108">
    <property type="entry name" value="DBD_Tnp_Mut"/>
    <property type="match status" value="1"/>
</dbReference>
<organism evidence="2 3">
    <name type="scientific">Lactuca virosa</name>
    <dbReference type="NCBI Taxonomy" id="75947"/>
    <lineage>
        <taxon>Eukaryota</taxon>
        <taxon>Viridiplantae</taxon>
        <taxon>Streptophyta</taxon>
        <taxon>Embryophyta</taxon>
        <taxon>Tracheophyta</taxon>
        <taxon>Spermatophyta</taxon>
        <taxon>Magnoliopsida</taxon>
        <taxon>eudicotyledons</taxon>
        <taxon>Gunneridae</taxon>
        <taxon>Pentapetalae</taxon>
        <taxon>asterids</taxon>
        <taxon>campanulids</taxon>
        <taxon>Asterales</taxon>
        <taxon>Asteraceae</taxon>
        <taxon>Cichorioideae</taxon>
        <taxon>Cichorieae</taxon>
        <taxon>Lactucinae</taxon>
        <taxon>Lactuca</taxon>
    </lineage>
</organism>
<proteinExistence type="predicted"/>
<evidence type="ECO:0000259" key="1">
    <source>
        <dbReference type="Pfam" id="PF03108"/>
    </source>
</evidence>
<dbReference type="EMBL" id="CAKMRJ010005745">
    <property type="protein sequence ID" value="CAH1452382.1"/>
    <property type="molecule type" value="Genomic_DNA"/>
</dbReference>
<dbReference type="InterPro" id="IPR004332">
    <property type="entry name" value="Transposase_MuDR"/>
</dbReference>
<reference evidence="2 3" key="1">
    <citation type="submission" date="2022-01" db="EMBL/GenBank/DDBJ databases">
        <authorList>
            <person name="Xiong W."/>
            <person name="Schranz E."/>
        </authorList>
    </citation>
    <scope>NUCLEOTIDE SEQUENCE [LARGE SCALE GENOMIC DNA]</scope>
</reference>
<accession>A0AAU9PQR3</accession>
<gene>
    <name evidence="2" type="ORF">LVIROSA_LOCUS37683</name>
</gene>
<dbReference type="AlphaFoldDB" id="A0AAU9PQR3"/>
<name>A0AAU9PQR3_9ASTR</name>
<keyword evidence="3" id="KW-1185">Reference proteome</keyword>
<comment type="caution">
    <text evidence="2">The sequence shown here is derived from an EMBL/GenBank/DDBJ whole genome shotgun (WGS) entry which is preliminary data.</text>
</comment>
<dbReference type="PANTHER" id="PTHR31973">
    <property type="entry name" value="POLYPROTEIN, PUTATIVE-RELATED"/>
    <property type="match status" value="1"/>
</dbReference>